<name>A0AAE1JU23_9FABA</name>
<keyword evidence="2" id="KW-0805">Transcription regulation</keyword>
<dbReference type="PANTHER" id="PTHR33124">
    <property type="entry name" value="TRANSCRIPTION FACTOR IBH1-LIKE 1"/>
    <property type="match status" value="1"/>
</dbReference>
<keyword evidence="7" id="KW-1185">Reference proteome</keyword>
<evidence type="ECO:0000256" key="2">
    <source>
        <dbReference type="ARBA" id="ARBA00023015"/>
    </source>
</evidence>
<evidence type="ECO:0000259" key="5">
    <source>
        <dbReference type="Pfam" id="PF26576"/>
    </source>
</evidence>
<evidence type="ECO:0000256" key="1">
    <source>
        <dbReference type="ARBA" id="ARBA00004123"/>
    </source>
</evidence>
<sequence length="199" mass="22536">MCDNSLNRMRNTSSVMKREFLRKWMKGLGKCRMMKNNNMSFLERKKAIKLSADLAMASTRTPATRWSRAVIAQAASSQDDGYNKILINHIVGSSPKGKIFSTTSPSSSGLCRSRRILKRRHMVRRVVKKIVSPMVMAKRLVKKRTRILKSLLPGGESMEDDVVLIEEALDYIQSLKAQVEVMRCLAAASHPNTNSYKFI</sequence>
<dbReference type="Pfam" id="PF26576">
    <property type="entry name" value="IBH1_N"/>
    <property type="match status" value="1"/>
</dbReference>
<comment type="subcellular location">
    <subcellularLocation>
        <location evidence="1">Nucleus</location>
    </subcellularLocation>
</comment>
<comment type="caution">
    <text evidence="6">The sequence shown here is derived from an EMBL/GenBank/DDBJ whole genome shotgun (WGS) entry which is preliminary data.</text>
</comment>
<reference evidence="6" key="1">
    <citation type="submission" date="2023-10" db="EMBL/GenBank/DDBJ databases">
        <title>Chromosome-level genome of the transformable northern wattle, Acacia crassicarpa.</title>
        <authorList>
            <person name="Massaro I."/>
            <person name="Sinha N.R."/>
            <person name="Poethig S."/>
            <person name="Leichty A.R."/>
        </authorList>
    </citation>
    <scope>NUCLEOTIDE SEQUENCE</scope>
    <source>
        <strain evidence="6">Acra3RX</strain>
        <tissue evidence="6">Leaf</tissue>
    </source>
</reference>
<keyword evidence="3" id="KW-0804">Transcription</keyword>
<dbReference type="AlphaFoldDB" id="A0AAE1JU23"/>
<dbReference type="GO" id="GO:0006355">
    <property type="term" value="P:regulation of DNA-templated transcription"/>
    <property type="evidence" value="ECO:0007669"/>
    <property type="project" value="InterPro"/>
</dbReference>
<keyword evidence="4" id="KW-0539">Nucleus</keyword>
<dbReference type="CDD" id="cd11444">
    <property type="entry name" value="bHLH_AtIBH1_like"/>
    <property type="match status" value="1"/>
</dbReference>
<evidence type="ECO:0000313" key="7">
    <source>
        <dbReference type="Proteomes" id="UP001293593"/>
    </source>
</evidence>
<accession>A0AAE1JU23</accession>
<dbReference type="InterPro" id="IPR059002">
    <property type="entry name" value="IBH1_N"/>
</dbReference>
<dbReference type="InterPro" id="IPR044660">
    <property type="entry name" value="IBH1-like"/>
</dbReference>
<evidence type="ECO:0000256" key="4">
    <source>
        <dbReference type="ARBA" id="ARBA00023242"/>
    </source>
</evidence>
<evidence type="ECO:0000313" key="6">
    <source>
        <dbReference type="EMBL" id="KAK4257615.1"/>
    </source>
</evidence>
<dbReference type="EMBL" id="JAWXYG010000012">
    <property type="protein sequence ID" value="KAK4257615.1"/>
    <property type="molecule type" value="Genomic_DNA"/>
</dbReference>
<organism evidence="6 7">
    <name type="scientific">Acacia crassicarpa</name>
    <name type="common">northern wattle</name>
    <dbReference type="NCBI Taxonomy" id="499986"/>
    <lineage>
        <taxon>Eukaryota</taxon>
        <taxon>Viridiplantae</taxon>
        <taxon>Streptophyta</taxon>
        <taxon>Embryophyta</taxon>
        <taxon>Tracheophyta</taxon>
        <taxon>Spermatophyta</taxon>
        <taxon>Magnoliopsida</taxon>
        <taxon>eudicotyledons</taxon>
        <taxon>Gunneridae</taxon>
        <taxon>Pentapetalae</taxon>
        <taxon>rosids</taxon>
        <taxon>fabids</taxon>
        <taxon>Fabales</taxon>
        <taxon>Fabaceae</taxon>
        <taxon>Caesalpinioideae</taxon>
        <taxon>mimosoid clade</taxon>
        <taxon>Acacieae</taxon>
        <taxon>Acacia</taxon>
    </lineage>
</organism>
<protein>
    <recommendedName>
        <fullName evidence="5">IBH1-like N-terminal domain-containing protein</fullName>
    </recommendedName>
</protein>
<dbReference type="InterPro" id="IPR044549">
    <property type="entry name" value="bHLH_AtIBH1-like"/>
</dbReference>
<proteinExistence type="predicted"/>
<evidence type="ECO:0000256" key="3">
    <source>
        <dbReference type="ARBA" id="ARBA00023163"/>
    </source>
</evidence>
<feature type="domain" description="IBH1-like N-terminal" evidence="5">
    <location>
        <begin position="14"/>
        <end position="75"/>
    </location>
</feature>
<gene>
    <name evidence="6" type="ORF">QN277_007178</name>
</gene>
<dbReference type="PANTHER" id="PTHR33124:SF5">
    <property type="entry name" value="TRANSCRIPTION FACTOR IBH1-LIKE 1"/>
    <property type="match status" value="1"/>
</dbReference>
<dbReference type="Proteomes" id="UP001293593">
    <property type="component" value="Unassembled WGS sequence"/>
</dbReference>
<dbReference type="GO" id="GO:0005634">
    <property type="term" value="C:nucleus"/>
    <property type="evidence" value="ECO:0007669"/>
    <property type="project" value="UniProtKB-SubCell"/>
</dbReference>